<dbReference type="InterPro" id="IPR023404">
    <property type="entry name" value="rSAM_horseshoe"/>
</dbReference>
<dbReference type="InterPro" id="IPR039661">
    <property type="entry name" value="ELP3"/>
</dbReference>
<dbReference type="InterPro" id="IPR006638">
    <property type="entry name" value="Elp3/MiaA/NifB-like_rSAM"/>
</dbReference>
<reference evidence="8" key="1">
    <citation type="submission" date="2020-10" db="EMBL/GenBank/DDBJ databases">
        <authorList>
            <person name="Gilroy R."/>
        </authorList>
    </citation>
    <scope>NUCLEOTIDE SEQUENCE</scope>
    <source>
        <strain evidence="8">CHK195-4489</strain>
    </source>
</reference>
<dbReference type="SUPFAM" id="SSF102114">
    <property type="entry name" value="Radical SAM enzymes"/>
    <property type="match status" value="1"/>
</dbReference>
<dbReference type="SFLD" id="SFLDG01086">
    <property type="entry name" value="elongater_protein-like"/>
    <property type="match status" value="1"/>
</dbReference>
<keyword evidence="6" id="KW-0411">Iron-sulfur</keyword>
<name>A0A9D1LAS7_9CLOT</name>
<reference evidence="8" key="2">
    <citation type="journal article" date="2021" name="PeerJ">
        <title>Extensive microbial diversity within the chicken gut microbiome revealed by metagenomics and culture.</title>
        <authorList>
            <person name="Gilroy R."/>
            <person name="Ravi A."/>
            <person name="Getino M."/>
            <person name="Pursley I."/>
            <person name="Horton D.L."/>
            <person name="Alikhan N.F."/>
            <person name="Baker D."/>
            <person name="Gharbi K."/>
            <person name="Hall N."/>
            <person name="Watson M."/>
            <person name="Adriaenssens E.M."/>
            <person name="Foster-Nyarko E."/>
            <person name="Jarju S."/>
            <person name="Secka A."/>
            <person name="Antonio M."/>
            <person name="Oren A."/>
            <person name="Chaudhuri R.R."/>
            <person name="La Ragione R."/>
            <person name="Hildebrand F."/>
            <person name="Pallen M.J."/>
        </authorList>
    </citation>
    <scope>NUCLEOTIDE SEQUENCE</scope>
    <source>
        <strain evidence="8">CHK195-4489</strain>
    </source>
</reference>
<evidence type="ECO:0000256" key="4">
    <source>
        <dbReference type="ARBA" id="ARBA00022723"/>
    </source>
</evidence>
<evidence type="ECO:0000256" key="3">
    <source>
        <dbReference type="ARBA" id="ARBA00022691"/>
    </source>
</evidence>
<evidence type="ECO:0000313" key="8">
    <source>
        <dbReference type="EMBL" id="HIU29543.1"/>
    </source>
</evidence>
<dbReference type="GO" id="GO:0005737">
    <property type="term" value="C:cytoplasm"/>
    <property type="evidence" value="ECO:0007669"/>
    <property type="project" value="TreeGrafter"/>
</dbReference>
<dbReference type="InterPro" id="IPR032432">
    <property type="entry name" value="Radical_SAM_C"/>
</dbReference>
<evidence type="ECO:0000256" key="2">
    <source>
        <dbReference type="ARBA" id="ARBA00022485"/>
    </source>
</evidence>
<protein>
    <submittedName>
        <fullName evidence="8">Radical SAM protein</fullName>
    </submittedName>
</protein>
<accession>A0A9D1LAS7</accession>
<dbReference type="SFLD" id="SFLDS00029">
    <property type="entry name" value="Radical_SAM"/>
    <property type="match status" value="1"/>
</dbReference>
<dbReference type="Proteomes" id="UP000824089">
    <property type="component" value="Unassembled WGS sequence"/>
</dbReference>
<gene>
    <name evidence="8" type="ORF">IAD50_04505</name>
</gene>
<comment type="cofactor">
    <cofactor evidence="1">
        <name>[4Fe-4S] cluster</name>
        <dbReference type="ChEBI" id="CHEBI:49883"/>
    </cofactor>
</comment>
<dbReference type="GO" id="GO:0003824">
    <property type="term" value="F:catalytic activity"/>
    <property type="evidence" value="ECO:0007669"/>
    <property type="project" value="InterPro"/>
</dbReference>
<evidence type="ECO:0000256" key="5">
    <source>
        <dbReference type="ARBA" id="ARBA00023004"/>
    </source>
</evidence>
<feature type="domain" description="Radical SAM core" evidence="7">
    <location>
        <begin position="1"/>
        <end position="231"/>
    </location>
</feature>
<comment type="caution">
    <text evidence="8">The sequence shown here is derived from an EMBL/GenBank/DDBJ whole genome shotgun (WGS) entry which is preliminary data.</text>
</comment>
<dbReference type="PROSITE" id="PS51918">
    <property type="entry name" value="RADICAL_SAM"/>
    <property type="match status" value="1"/>
</dbReference>
<dbReference type="Gene3D" id="3.80.30.20">
    <property type="entry name" value="tm_1862 like domain"/>
    <property type="match status" value="1"/>
</dbReference>
<dbReference type="Pfam" id="PF16199">
    <property type="entry name" value="Radical_SAM_C"/>
    <property type="match status" value="1"/>
</dbReference>
<dbReference type="SFLD" id="SFLDG01082">
    <property type="entry name" value="B12-binding_domain_containing"/>
    <property type="match status" value="1"/>
</dbReference>
<dbReference type="PANTHER" id="PTHR11135:SF0">
    <property type="entry name" value="ELONGATOR COMPLEX PROTEIN 3"/>
    <property type="match status" value="1"/>
</dbReference>
<dbReference type="AlphaFoldDB" id="A0A9D1LAS7"/>
<dbReference type="PANTHER" id="PTHR11135">
    <property type="entry name" value="HISTONE ACETYLTRANSFERASE-RELATED"/>
    <property type="match status" value="1"/>
</dbReference>
<dbReference type="Pfam" id="PF04055">
    <property type="entry name" value="Radical_SAM"/>
    <property type="match status" value="1"/>
</dbReference>
<evidence type="ECO:0000256" key="6">
    <source>
        <dbReference type="ARBA" id="ARBA00023014"/>
    </source>
</evidence>
<dbReference type="EMBL" id="DVMM01000090">
    <property type="protein sequence ID" value="HIU29543.1"/>
    <property type="molecule type" value="Genomic_DNA"/>
</dbReference>
<sequence>MLIIPVFVPHEGCPHACCFCNQRKISGQNSTPSQDTVRKIIESYLDIIPNYDAVQVAFFGGSFTGIPESVRRRYLETAASYVKNKHVDSIRISTRPDYIDSEILAMLKEYSVRTIELGAQSMDDEVLCRAGRGHTAADTVRASELIRAWNFELGLQTMTGLPGASYESDRKTADEIIRLHPDFVRIYPTVVIKGTPLHTMYIRGEYIAPPLDKTVAFCAELMVKYQSENIKVIRMGLQSSDGVSAGGEIAAGPYHPAFGQLVRSQIAYERLLEIGEVHNNVYTAYVPERELSDYIGQNKCNVLALKERFGYRSVRIKPIN</sequence>
<evidence type="ECO:0000313" key="9">
    <source>
        <dbReference type="Proteomes" id="UP000824089"/>
    </source>
</evidence>
<dbReference type="GO" id="GO:0051539">
    <property type="term" value="F:4 iron, 4 sulfur cluster binding"/>
    <property type="evidence" value="ECO:0007669"/>
    <property type="project" value="UniProtKB-KW"/>
</dbReference>
<keyword evidence="3" id="KW-0949">S-adenosyl-L-methionine</keyword>
<keyword evidence="4" id="KW-0479">Metal-binding</keyword>
<keyword evidence="2" id="KW-0004">4Fe-4S</keyword>
<evidence type="ECO:0000259" key="7">
    <source>
        <dbReference type="PROSITE" id="PS51918"/>
    </source>
</evidence>
<proteinExistence type="predicted"/>
<dbReference type="InterPro" id="IPR058240">
    <property type="entry name" value="rSAM_sf"/>
</dbReference>
<dbReference type="GO" id="GO:0002926">
    <property type="term" value="P:tRNA wobble base 5-methoxycarbonylmethyl-2-thiouridinylation"/>
    <property type="evidence" value="ECO:0007669"/>
    <property type="project" value="TreeGrafter"/>
</dbReference>
<keyword evidence="5" id="KW-0408">Iron</keyword>
<dbReference type="InterPro" id="IPR007197">
    <property type="entry name" value="rSAM"/>
</dbReference>
<organism evidence="8 9">
    <name type="scientific">Candidatus Egerieisoma faecipullorum</name>
    <dbReference type="NCBI Taxonomy" id="2840963"/>
    <lineage>
        <taxon>Bacteria</taxon>
        <taxon>Bacillati</taxon>
        <taxon>Bacillota</taxon>
        <taxon>Clostridia</taxon>
        <taxon>Eubacteriales</taxon>
        <taxon>Clostridiaceae</taxon>
        <taxon>Clostridiaceae incertae sedis</taxon>
        <taxon>Candidatus Egerieisoma</taxon>
    </lineage>
</organism>
<evidence type="ECO:0000256" key="1">
    <source>
        <dbReference type="ARBA" id="ARBA00001966"/>
    </source>
</evidence>
<dbReference type="CDD" id="cd01335">
    <property type="entry name" value="Radical_SAM"/>
    <property type="match status" value="1"/>
</dbReference>
<dbReference type="GO" id="GO:0046872">
    <property type="term" value="F:metal ion binding"/>
    <property type="evidence" value="ECO:0007669"/>
    <property type="project" value="UniProtKB-KW"/>
</dbReference>
<dbReference type="SMART" id="SM00729">
    <property type="entry name" value="Elp3"/>
    <property type="match status" value="1"/>
</dbReference>